<evidence type="ECO:0000313" key="2">
    <source>
        <dbReference type="Proteomes" id="UP000077202"/>
    </source>
</evidence>
<keyword evidence="2" id="KW-1185">Reference proteome</keyword>
<organism evidence="1 2">
    <name type="scientific">Marchantia polymorpha subsp. ruderalis</name>
    <dbReference type="NCBI Taxonomy" id="1480154"/>
    <lineage>
        <taxon>Eukaryota</taxon>
        <taxon>Viridiplantae</taxon>
        <taxon>Streptophyta</taxon>
        <taxon>Embryophyta</taxon>
        <taxon>Marchantiophyta</taxon>
        <taxon>Marchantiopsida</taxon>
        <taxon>Marchantiidae</taxon>
        <taxon>Marchantiales</taxon>
        <taxon>Marchantiaceae</taxon>
        <taxon>Marchantia</taxon>
    </lineage>
</organism>
<reference evidence="1" key="1">
    <citation type="submission" date="2016-03" db="EMBL/GenBank/DDBJ databases">
        <title>Mechanisms controlling the formation of the plant cell surface in tip-growing cells are functionally conserved among land plants.</title>
        <authorList>
            <person name="Honkanen S."/>
            <person name="Jones V.A."/>
            <person name="Morieri G."/>
            <person name="Champion C."/>
            <person name="Hetherington A.J."/>
            <person name="Kelly S."/>
            <person name="Saint-Marcoux D."/>
            <person name="Proust H."/>
            <person name="Prescott H."/>
            <person name="Dolan L."/>
        </authorList>
    </citation>
    <scope>NUCLEOTIDE SEQUENCE [LARGE SCALE GENOMIC DNA]</scope>
    <source>
        <tissue evidence="1">Whole gametophyte</tissue>
    </source>
</reference>
<name>A0A176VUI3_MARPO</name>
<dbReference type="EMBL" id="LVLJ01002594">
    <property type="protein sequence ID" value="OAE24459.1"/>
    <property type="molecule type" value="Genomic_DNA"/>
</dbReference>
<dbReference type="AlphaFoldDB" id="A0A176VUI3"/>
<sequence length="125" mass="13412">MNQIQADLSVEPTVAQEESTMDSVVAGHIMLVVESNLFGSPDESGDSSISLSTKFSLDSTIAKKIEQASPVLKSRKADNAFVEIEENKARLLLHFLRIAGKLRCGVAMVKSTTVGQMDKPTEGCG</sequence>
<accession>A0A176VUI3</accession>
<comment type="caution">
    <text evidence="1">The sequence shown here is derived from an EMBL/GenBank/DDBJ whole genome shotgun (WGS) entry which is preliminary data.</text>
</comment>
<gene>
    <name evidence="1" type="ORF">AXG93_1615s1120</name>
</gene>
<evidence type="ECO:0000313" key="1">
    <source>
        <dbReference type="EMBL" id="OAE24459.1"/>
    </source>
</evidence>
<protein>
    <submittedName>
        <fullName evidence="1">Uncharacterized protein</fullName>
    </submittedName>
</protein>
<dbReference type="Proteomes" id="UP000077202">
    <property type="component" value="Unassembled WGS sequence"/>
</dbReference>
<proteinExistence type="predicted"/>